<dbReference type="AlphaFoldDB" id="A0A9D7SJD9"/>
<evidence type="ECO:0000259" key="1">
    <source>
        <dbReference type="Pfam" id="PF01370"/>
    </source>
</evidence>
<accession>A0A9D7SJD9</accession>
<dbReference type="EMBL" id="JADKIO010000012">
    <property type="protein sequence ID" value="MBK9797933.1"/>
    <property type="molecule type" value="Genomic_DNA"/>
</dbReference>
<protein>
    <submittedName>
        <fullName evidence="2">NAD(P)-dependent oxidoreductase</fullName>
    </submittedName>
</protein>
<sequence>MKVLVIGSSGFIGQALVSRLLAEGHEVEAWDRRTGDAMPRLTVRTVNLLDSAPLPPPEGRPWDAAFHLAAHSVPGISWNRDLVLENLSMTARVFDHLAEHARGCRAIYVSSAFVYAPKQGAVAEDDPTGSSHPYALSKLLGEAWVLSKKEHLQVFLVRSFNQIGPGMSPGLLIPDILARIRSGESPLLMRGRNDIRDFLDWRDAIDAYIQTLTVDAPSGRIWNLCSGRATPVSELVLEVLKAMSVEAEVLFANPNQETLVGNPARLMKDTGWFPRRSLSDTARAILEAPH</sequence>
<dbReference type="Gene3D" id="3.90.25.10">
    <property type="entry name" value="UDP-galactose 4-epimerase, domain 1"/>
    <property type="match status" value="1"/>
</dbReference>
<comment type="caution">
    <text evidence="2">The sequence shown here is derived from an EMBL/GenBank/DDBJ whole genome shotgun (WGS) entry which is preliminary data.</text>
</comment>
<dbReference type="InterPro" id="IPR036291">
    <property type="entry name" value="NAD(P)-bd_dom_sf"/>
</dbReference>
<dbReference type="InterPro" id="IPR050177">
    <property type="entry name" value="Lipid_A_modif_metabolic_enz"/>
</dbReference>
<organism evidence="2 3">
    <name type="scientific">Candidatus Geothrix skivensis</name>
    <dbReference type="NCBI Taxonomy" id="2954439"/>
    <lineage>
        <taxon>Bacteria</taxon>
        <taxon>Pseudomonadati</taxon>
        <taxon>Acidobacteriota</taxon>
        <taxon>Holophagae</taxon>
        <taxon>Holophagales</taxon>
        <taxon>Holophagaceae</taxon>
        <taxon>Geothrix</taxon>
    </lineage>
</organism>
<dbReference type="PANTHER" id="PTHR43245:SF53">
    <property type="entry name" value="EPIMERASE-RELATED"/>
    <property type="match status" value="1"/>
</dbReference>
<dbReference type="CDD" id="cd08946">
    <property type="entry name" value="SDR_e"/>
    <property type="match status" value="1"/>
</dbReference>
<proteinExistence type="predicted"/>
<dbReference type="SUPFAM" id="SSF51735">
    <property type="entry name" value="NAD(P)-binding Rossmann-fold domains"/>
    <property type="match status" value="1"/>
</dbReference>
<name>A0A9D7SJD9_9BACT</name>
<evidence type="ECO:0000313" key="3">
    <source>
        <dbReference type="Proteomes" id="UP000886657"/>
    </source>
</evidence>
<dbReference type="Proteomes" id="UP000886657">
    <property type="component" value="Unassembled WGS sequence"/>
</dbReference>
<gene>
    <name evidence="2" type="ORF">IPP58_15910</name>
</gene>
<dbReference type="Gene3D" id="3.40.50.720">
    <property type="entry name" value="NAD(P)-binding Rossmann-like Domain"/>
    <property type="match status" value="1"/>
</dbReference>
<dbReference type="Pfam" id="PF01370">
    <property type="entry name" value="Epimerase"/>
    <property type="match status" value="1"/>
</dbReference>
<dbReference type="InterPro" id="IPR001509">
    <property type="entry name" value="Epimerase_deHydtase"/>
</dbReference>
<dbReference type="PANTHER" id="PTHR43245">
    <property type="entry name" value="BIFUNCTIONAL POLYMYXIN RESISTANCE PROTEIN ARNA"/>
    <property type="match status" value="1"/>
</dbReference>
<feature type="domain" description="NAD-dependent epimerase/dehydratase" evidence="1">
    <location>
        <begin position="3"/>
        <end position="225"/>
    </location>
</feature>
<reference evidence="2" key="1">
    <citation type="submission" date="2020-10" db="EMBL/GenBank/DDBJ databases">
        <title>Connecting structure to function with the recovery of over 1000 high-quality activated sludge metagenome-assembled genomes encoding full-length rRNA genes using long-read sequencing.</title>
        <authorList>
            <person name="Singleton C.M."/>
            <person name="Petriglieri F."/>
            <person name="Kristensen J.M."/>
            <person name="Kirkegaard R.H."/>
            <person name="Michaelsen T.Y."/>
            <person name="Andersen M.H."/>
            <person name="Karst S.M."/>
            <person name="Dueholm M.S."/>
            <person name="Nielsen P.H."/>
            <person name="Albertsen M."/>
        </authorList>
    </citation>
    <scope>NUCLEOTIDE SEQUENCE</scope>
    <source>
        <strain evidence="2">Skiv_18-Q3-R9-52_MAXAC.067</strain>
    </source>
</reference>
<evidence type="ECO:0000313" key="2">
    <source>
        <dbReference type="EMBL" id="MBK9797933.1"/>
    </source>
</evidence>